<dbReference type="EMBL" id="JANHOG010002861">
    <property type="protein sequence ID" value="KAJ3519277.1"/>
    <property type="molecule type" value="Genomic_DNA"/>
</dbReference>
<proteinExistence type="predicted"/>
<comment type="caution">
    <text evidence="1">The sequence shown here is derived from an EMBL/GenBank/DDBJ whole genome shotgun (WGS) entry which is preliminary data.</text>
</comment>
<dbReference type="Proteomes" id="UP001148662">
    <property type="component" value="Unassembled WGS sequence"/>
</dbReference>
<keyword evidence="2" id="KW-1185">Reference proteome</keyword>
<protein>
    <submittedName>
        <fullName evidence="1">Uncharacterized protein</fullName>
    </submittedName>
</protein>
<sequence length="190" mass="19955">MLCLRYPVLAWFVSTTPSRDAAVARPPGASRPKRASIVVHSTDASAPIVDDVLRVIAQESIRCAGKTKKHYISCGSSSTGSTRLPSTTFTFTVTFTVLSTIMSDTGRQSLTDKASAALKPDSEKSTTEHIGDKFKGNADSAASSVQPSSEKSYTQQIGDAFSSNSNAGTEPSIGDRIKNAVGMGDSNNSS</sequence>
<name>A0ACC1RKG7_9APHY</name>
<reference evidence="1" key="1">
    <citation type="submission" date="2022-07" db="EMBL/GenBank/DDBJ databases">
        <title>Genome Sequence of Phlebia brevispora.</title>
        <authorList>
            <person name="Buettner E."/>
        </authorList>
    </citation>
    <scope>NUCLEOTIDE SEQUENCE</scope>
    <source>
        <strain evidence="1">MPL23</strain>
    </source>
</reference>
<evidence type="ECO:0000313" key="1">
    <source>
        <dbReference type="EMBL" id="KAJ3519277.1"/>
    </source>
</evidence>
<organism evidence="1 2">
    <name type="scientific">Phlebia brevispora</name>
    <dbReference type="NCBI Taxonomy" id="194682"/>
    <lineage>
        <taxon>Eukaryota</taxon>
        <taxon>Fungi</taxon>
        <taxon>Dikarya</taxon>
        <taxon>Basidiomycota</taxon>
        <taxon>Agaricomycotina</taxon>
        <taxon>Agaricomycetes</taxon>
        <taxon>Polyporales</taxon>
        <taxon>Meruliaceae</taxon>
        <taxon>Phlebia</taxon>
    </lineage>
</organism>
<evidence type="ECO:0000313" key="2">
    <source>
        <dbReference type="Proteomes" id="UP001148662"/>
    </source>
</evidence>
<accession>A0ACC1RKG7</accession>
<gene>
    <name evidence="1" type="ORF">NM688_g9323</name>
</gene>